<dbReference type="PROSITE" id="PS00108">
    <property type="entry name" value="PROTEIN_KINASE_ST"/>
    <property type="match status" value="1"/>
</dbReference>
<dbReference type="Gene3D" id="3.30.200.20">
    <property type="entry name" value="Phosphorylase Kinase, domain 1"/>
    <property type="match status" value="1"/>
</dbReference>
<evidence type="ECO:0000256" key="2">
    <source>
        <dbReference type="ARBA" id="ARBA00022553"/>
    </source>
</evidence>
<evidence type="ECO:0000256" key="4">
    <source>
        <dbReference type="ARBA" id="ARBA00022741"/>
    </source>
</evidence>
<keyword evidence="3" id="KW-0808">Transferase</keyword>
<keyword evidence="5" id="KW-0418">Kinase</keyword>
<accession>A0AAV2Z7X0</accession>
<keyword evidence="2" id="KW-0597">Phosphoprotein</keyword>
<evidence type="ECO:0000256" key="1">
    <source>
        <dbReference type="ARBA" id="ARBA00022527"/>
    </source>
</evidence>
<dbReference type="Proteomes" id="UP001146120">
    <property type="component" value="Unassembled WGS sequence"/>
</dbReference>
<dbReference type="InterPro" id="IPR008271">
    <property type="entry name" value="Ser/Thr_kinase_AS"/>
</dbReference>
<dbReference type="GO" id="GO:0005524">
    <property type="term" value="F:ATP binding"/>
    <property type="evidence" value="ECO:0007669"/>
    <property type="project" value="UniProtKB-KW"/>
</dbReference>
<dbReference type="SMART" id="SM00133">
    <property type="entry name" value="S_TK_X"/>
    <property type="match status" value="1"/>
</dbReference>
<dbReference type="Pfam" id="PF00069">
    <property type="entry name" value="Pkinase"/>
    <property type="match status" value="1"/>
</dbReference>
<dbReference type="InterPro" id="IPR000719">
    <property type="entry name" value="Prot_kinase_dom"/>
</dbReference>
<evidence type="ECO:0000256" key="6">
    <source>
        <dbReference type="ARBA" id="ARBA00022840"/>
    </source>
</evidence>
<proteinExistence type="predicted"/>
<keyword evidence="4" id="KW-0547">Nucleotide-binding</keyword>
<dbReference type="InterPro" id="IPR000961">
    <property type="entry name" value="AGC-kinase_C"/>
</dbReference>
<dbReference type="GO" id="GO:0004674">
    <property type="term" value="F:protein serine/threonine kinase activity"/>
    <property type="evidence" value="ECO:0007669"/>
    <property type="project" value="UniProtKB-KW"/>
</dbReference>
<dbReference type="PROSITE" id="PS50011">
    <property type="entry name" value="PROTEIN_KINASE_DOM"/>
    <property type="match status" value="1"/>
</dbReference>
<dbReference type="FunFam" id="1.10.510.10:FF:000008">
    <property type="entry name" value="Non-specific serine/threonine protein kinase"/>
    <property type="match status" value="1"/>
</dbReference>
<keyword evidence="6" id="KW-0067">ATP-binding</keyword>
<dbReference type="InterPro" id="IPR011009">
    <property type="entry name" value="Kinase-like_dom_sf"/>
</dbReference>
<dbReference type="PANTHER" id="PTHR24351">
    <property type="entry name" value="RIBOSOMAL PROTEIN S6 KINASE"/>
    <property type="match status" value="1"/>
</dbReference>
<dbReference type="Gene3D" id="1.10.510.10">
    <property type="entry name" value="Transferase(Phosphotransferase) domain 1"/>
    <property type="match status" value="1"/>
</dbReference>
<evidence type="ECO:0000313" key="11">
    <source>
        <dbReference type="Proteomes" id="UP001146120"/>
    </source>
</evidence>
<evidence type="ECO:0000256" key="7">
    <source>
        <dbReference type="SAM" id="MobiDB-lite"/>
    </source>
</evidence>
<feature type="region of interest" description="Disordered" evidence="7">
    <location>
        <begin position="290"/>
        <end position="310"/>
    </location>
</feature>
<evidence type="ECO:0000313" key="10">
    <source>
        <dbReference type="EMBL" id="DBA03476.1"/>
    </source>
</evidence>
<sequence>MCMKAERDIMTKVRHPFVTSLVYAFQSDSKVYLVMDYHSGGELFSYLRKETLFTEEKARFYLAEMVLALAHLHSQGIVHRDLKPENILISAQGHIKLTDFGLAKQYREGDELLTVCGTDEYMAPEIILGKGYDGAVDWWSLGALAHEMMVGKPPFQSRSIRDLHTKILTAKLSLPKWLSPDAHALLKALLERNVTKRLGSGKSGMFATRGVEAIKTHPFFKSVDWNMLERLRIPAPFVPVHKHDADTSNFDKSVTQMAVTELHFDPAIDEDQNRLFVGFSFCGMSELQKSDLHRESTPPSPRQAATLSSE</sequence>
<dbReference type="EMBL" id="DAKRPA010000019">
    <property type="protein sequence ID" value="DBA03476.1"/>
    <property type="molecule type" value="Genomic_DNA"/>
</dbReference>
<keyword evidence="11" id="KW-1185">Reference proteome</keyword>
<evidence type="ECO:0000256" key="3">
    <source>
        <dbReference type="ARBA" id="ARBA00022679"/>
    </source>
</evidence>
<comment type="caution">
    <text evidence="10">The sequence shown here is derived from an EMBL/GenBank/DDBJ whole genome shotgun (WGS) entry which is preliminary data.</text>
</comment>
<dbReference type="AlphaFoldDB" id="A0AAV2Z7X0"/>
<protein>
    <submittedName>
        <fullName evidence="10">Uncharacterized protein</fullName>
    </submittedName>
</protein>
<reference evidence="10" key="1">
    <citation type="submission" date="2022-11" db="EMBL/GenBank/DDBJ databases">
        <authorList>
            <person name="Morgan W.R."/>
            <person name="Tartar A."/>
        </authorList>
    </citation>
    <scope>NUCLEOTIDE SEQUENCE</scope>
    <source>
        <strain evidence="10">ARSEF 373</strain>
    </source>
</reference>
<dbReference type="InterPro" id="IPR017892">
    <property type="entry name" value="Pkinase_C"/>
</dbReference>
<evidence type="ECO:0000256" key="5">
    <source>
        <dbReference type="ARBA" id="ARBA00022777"/>
    </source>
</evidence>
<dbReference type="SUPFAM" id="SSF56112">
    <property type="entry name" value="Protein kinase-like (PK-like)"/>
    <property type="match status" value="1"/>
</dbReference>
<feature type="domain" description="AGC-kinase C-terminal" evidence="9">
    <location>
        <begin position="221"/>
        <end position="291"/>
    </location>
</feature>
<keyword evidence="1" id="KW-0723">Serine/threonine-protein kinase</keyword>
<evidence type="ECO:0000259" key="8">
    <source>
        <dbReference type="PROSITE" id="PS50011"/>
    </source>
</evidence>
<dbReference type="SMART" id="SM00220">
    <property type="entry name" value="S_TKc"/>
    <property type="match status" value="1"/>
</dbReference>
<gene>
    <name evidence="10" type="ORF">N0F65_002884</name>
</gene>
<feature type="domain" description="Protein kinase" evidence="8">
    <location>
        <begin position="1"/>
        <end position="220"/>
    </location>
</feature>
<dbReference type="Pfam" id="PF00433">
    <property type="entry name" value="Pkinase_C"/>
    <property type="match status" value="1"/>
</dbReference>
<reference evidence="10" key="2">
    <citation type="journal article" date="2023" name="Microbiol Resour">
        <title>Decontamination and Annotation of the Draft Genome Sequence of the Oomycete Lagenidium giganteum ARSEF 373.</title>
        <authorList>
            <person name="Morgan W.R."/>
            <person name="Tartar A."/>
        </authorList>
    </citation>
    <scope>NUCLEOTIDE SEQUENCE</scope>
    <source>
        <strain evidence="10">ARSEF 373</strain>
    </source>
</reference>
<organism evidence="10 11">
    <name type="scientific">Lagenidium giganteum</name>
    <dbReference type="NCBI Taxonomy" id="4803"/>
    <lineage>
        <taxon>Eukaryota</taxon>
        <taxon>Sar</taxon>
        <taxon>Stramenopiles</taxon>
        <taxon>Oomycota</taxon>
        <taxon>Peronosporomycetes</taxon>
        <taxon>Pythiales</taxon>
        <taxon>Pythiaceae</taxon>
    </lineage>
</organism>
<name>A0AAV2Z7X0_9STRA</name>
<evidence type="ECO:0000259" key="9">
    <source>
        <dbReference type="PROSITE" id="PS51285"/>
    </source>
</evidence>
<dbReference type="PROSITE" id="PS51285">
    <property type="entry name" value="AGC_KINASE_CTER"/>
    <property type="match status" value="1"/>
</dbReference>